<name>A0ABW5JUH8_9FLAO</name>
<evidence type="ECO:0000313" key="3">
    <source>
        <dbReference type="EMBL" id="MFD2536175.1"/>
    </source>
</evidence>
<dbReference type="RefSeq" id="WP_388020098.1">
    <property type="nucleotide sequence ID" value="NZ_JBHUDT010000006.1"/>
</dbReference>
<protein>
    <submittedName>
        <fullName evidence="3">T9SS type A sorting domain-containing protein</fullName>
    </submittedName>
</protein>
<dbReference type="InterPro" id="IPR026444">
    <property type="entry name" value="Secre_tail"/>
</dbReference>
<sequence length="152" mass="16760">MKHILSLIIGLACFQTQAQTIEKYSIDNGGASTTNGNITLLYTIGEVNIQELNAGNIILSEGFINSNFGETLNIAEVNSRENKIQMYPNPAQEVFYVSSSEPITQITLYDVSGKQITKTNAEQMNVNHLAAGVYFVRISTEISNEVKRLVVK</sequence>
<evidence type="ECO:0000313" key="4">
    <source>
        <dbReference type="Proteomes" id="UP001597441"/>
    </source>
</evidence>
<organism evidence="3 4">
    <name type="scientific">Gelatiniphilus marinus</name>
    <dbReference type="NCBI Taxonomy" id="1759464"/>
    <lineage>
        <taxon>Bacteria</taxon>
        <taxon>Pseudomonadati</taxon>
        <taxon>Bacteroidota</taxon>
        <taxon>Flavobacteriia</taxon>
        <taxon>Flavobacteriales</taxon>
        <taxon>Flavobacteriaceae</taxon>
        <taxon>Gelatiniphilus</taxon>
    </lineage>
</organism>
<dbReference type="NCBIfam" id="TIGR04183">
    <property type="entry name" value="Por_Secre_tail"/>
    <property type="match status" value="1"/>
</dbReference>
<accession>A0ABW5JUH8</accession>
<evidence type="ECO:0000256" key="1">
    <source>
        <dbReference type="ARBA" id="ARBA00022729"/>
    </source>
</evidence>
<keyword evidence="4" id="KW-1185">Reference proteome</keyword>
<feature type="domain" description="Secretion system C-terminal sorting" evidence="2">
    <location>
        <begin position="86"/>
        <end position="151"/>
    </location>
</feature>
<comment type="caution">
    <text evidence="3">The sequence shown here is derived from an EMBL/GenBank/DDBJ whole genome shotgun (WGS) entry which is preliminary data.</text>
</comment>
<gene>
    <name evidence="3" type="ORF">ACFSQS_13760</name>
</gene>
<dbReference type="Pfam" id="PF18962">
    <property type="entry name" value="Por_Secre_tail"/>
    <property type="match status" value="1"/>
</dbReference>
<reference evidence="4" key="1">
    <citation type="journal article" date="2019" name="Int. J. Syst. Evol. Microbiol.">
        <title>The Global Catalogue of Microorganisms (GCM) 10K type strain sequencing project: providing services to taxonomists for standard genome sequencing and annotation.</title>
        <authorList>
            <consortium name="The Broad Institute Genomics Platform"/>
            <consortium name="The Broad Institute Genome Sequencing Center for Infectious Disease"/>
            <person name="Wu L."/>
            <person name="Ma J."/>
        </authorList>
    </citation>
    <scope>NUCLEOTIDE SEQUENCE [LARGE SCALE GENOMIC DNA]</scope>
    <source>
        <strain evidence="4">KCTC 42903</strain>
    </source>
</reference>
<evidence type="ECO:0000259" key="2">
    <source>
        <dbReference type="Pfam" id="PF18962"/>
    </source>
</evidence>
<dbReference type="Proteomes" id="UP001597441">
    <property type="component" value="Unassembled WGS sequence"/>
</dbReference>
<dbReference type="EMBL" id="JBHULK010000006">
    <property type="protein sequence ID" value="MFD2536175.1"/>
    <property type="molecule type" value="Genomic_DNA"/>
</dbReference>
<proteinExistence type="predicted"/>
<keyword evidence="1" id="KW-0732">Signal</keyword>